<dbReference type="RefSeq" id="WP_343944944.1">
    <property type="nucleotide sequence ID" value="NZ_BAAAHP010000187.1"/>
</dbReference>
<accession>A0ABN1N8S4</accession>
<dbReference type="Proteomes" id="UP001499967">
    <property type="component" value="Unassembled WGS sequence"/>
</dbReference>
<keyword evidence="2" id="KW-1185">Reference proteome</keyword>
<reference evidence="1 2" key="1">
    <citation type="journal article" date="2019" name="Int. J. Syst. Evol. Microbiol.">
        <title>The Global Catalogue of Microorganisms (GCM) 10K type strain sequencing project: providing services to taxonomists for standard genome sequencing and annotation.</title>
        <authorList>
            <consortium name="The Broad Institute Genomics Platform"/>
            <consortium name="The Broad Institute Genome Sequencing Center for Infectious Disease"/>
            <person name="Wu L."/>
            <person name="Ma J."/>
        </authorList>
    </citation>
    <scope>NUCLEOTIDE SEQUENCE [LARGE SCALE GENOMIC DNA]</scope>
    <source>
        <strain evidence="1 2">JCM 11117</strain>
    </source>
</reference>
<organism evidence="1 2">
    <name type="scientific">Pseudonocardia zijingensis</name>
    <dbReference type="NCBI Taxonomy" id="153376"/>
    <lineage>
        <taxon>Bacteria</taxon>
        <taxon>Bacillati</taxon>
        <taxon>Actinomycetota</taxon>
        <taxon>Actinomycetes</taxon>
        <taxon>Pseudonocardiales</taxon>
        <taxon>Pseudonocardiaceae</taxon>
        <taxon>Pseudonocardia</taxon>
    </lineage>
</organism>
<gene>
    <name evidence="1" type="ORF">GCM10009559_59130</name>
</gene>
<dbReference type="EMBL" id="BAAAHP010000187">
    <property type="protein sequence ID" value="GAA0897833.1"/>
    <property type="molecule type" value="Genomic_DNA"/>
</dbReference>
<evidence type="ECO:0000313" key="1">
    <source>
        <dbReference type="EMBL" id="GAA0897833.1"/>
    </source>
</evidence>
<protein>
    <submittedName>
        <fullName evidence="1">Uncharacterized protein</fullName>
    </submittedName>
</protein>
<sequence length="100" mass="11530">MRKRQPEAMYLDGGSVLVKHTHDVELADRLAREAIVEHELFGEATDEERAEICLPDPLQRWVRIINALPGSYAEAEGWGWECRRDQPGRRGVFPAVEYLR</sequence>
<name>A0ABN1N8S4_9PSEU</name>
<comment type="caution">
    <text evidence="1">The sequence shown here is derived from an EMBL/GenBank/DDBJ whole genome shotgun (WGS) entry which is preliminary data.</text>
</comment>
<evidence type="ECO:0000313" key="2">
    <source>
        <dbReference type="Proteomes" id="UP001499967"/>
    </source>
</evidence>
<proteinExistence type="predicted"/>